<reference evidence="2 3" key="2">
    <citation type="submission" date="2018-03" db="EMBL/GenBank/DDBJ databases">
        <title>The ancient ancestry and fast evolution of plastids.</title>
        <authorList>
            <person name="Moore K.R."/>
            <person name="Magnabosco C."/>
            <person name="Momper L."/>
            <person name="Gold D.A."/>
            <person name="Bosak T."/>
            <person name="Fournier G.P."/>
        </authorList>
    </citation>
    <scope>NUCLEOTIDE SEQUENCE [LARGE SCALE GENOMIC DNA]</scope>
    <source>
        <strain evidence="2 3">ULC007</strain>
    </source>
</reference>
<dbReference type="OrthoDB" id="502220at2"/>
<reference evidence="2 3" key="1">
    <citation type="submission" date="2018-02" db="EMBL/GenBank/DDBJ databases">
        <authorList>
            <person name="Cohen D.B."/>
            <person name="Kent A.D."/>
        </authorList>
    </citation>
    <scope>NUCLEOTIDE SEQUENCE [LARGE SCALE GENOMIC DNA]</scope>
    <source>
        <strain evidence="2 3">ULC007</strain>
    </source>
</reference>
<comment type="caution">
    <text evidence="2">The sequence shown here is derived from an EMBL/GenBank/DDBJ whole genome shotgun (WGS) entry which is preliminary data.</text>
</comment>
<dbReference type="AlphaFoldDB" id="A0A2T1DDJ2"/>
<dbReference type="Proteomes" id="UP000238634">
    <property type="component" value="Unassembled WGS sequence"/>
</dbReference>
<dbReference type="STRING" id="1920490.GCA_001895925_00314"/>
<accession>A0A2T1DDJ2</accession>
<keyword evidence="3" id="KW-1185">Reference proteome</keyword>
<evidence type="ECO:0000313" key="3">
    <source>
        <dbReference type="Proteomes" id="UP000238634"/>
    </source>
</evidence>
<feature type="compositionally biased region" description="Polar residues" evidence="1">
    <location>
        <begin position="419"/>
        <end position="437"/>
    </location>
</feature>
<protein>
    <submittedName>
        <fullName evidence="2">Uncharacterized protein</fullName>
    </submittedName>
</protein>
<dbReference type="EMBL" id="PVWG01000016">
    <property type="protein sequence ID" value="PSB18536.1"/>
    <property type="molecule type" value="Genomic_DNA"/>
</dbReference>
<evidence type="ECO:0000313" key="2">
    <source>
        <dbReference type="EMBL" id="PSB18536.1"/>
    </source>
</evidence>
<dbReference type="RefSeq" id="WP_073072399.1">
    <property type="nucleotide sequence ID" value="NZ_MPPI01000016.1"/>
</dbReference>
<sequence length="502" mass="55931">MSSSGRFQSHLFNFVSRQAQKIADQTKKAARHLKVATIWGTQILLYPVYVLFQSTRLIGQKLRQTVQRSVLRLRLSKVIPQLSNSSPSAPLTVDTPIQRVLTAIQDSWLLAGANSANLAELESDDSIAQSVAGSVVTIQGIASLLPTGKLVLVTIDNQVMDVLTIEQQTHLKQRIIWEMANYWRYWRRHYIAQAHPTLLQPPEDRATLLPPVRVFRQLMAWVQSGPIAIAANLFQESTLVVEPAPLDWFSSDLTLSEFNPSGLITGIPTVADLAKLIQQLPSLGEMESLVWAAIRYFFGERPKKQLDTGLDDQTTSIASANNSWLTSEEVFGSGTLGAANPRSYLKGKSAAVQIEKTFTPLAHLPAQKDSKTLALPPQRTVTIGQSLQNWVKRSLPQPISRARSRSTLVHQKPSHRNLTRSTPQTLTPSRDQVQAAISTDRDSIPTLQKSPRSTRPDYIDTQATPIGYVKSPLTKFLEWLDSGVVWLEKQLAAFWNLLTRRS</sequence>
<feature type="region of interest" description="Disordered" evidence="1">
    <location>
        <begin position="401"/>
        <end position="460"/>
    </location>
</feature>
<organism evidence="2 3">
    <name type="scientific">Phormidesmis priestleyi ULC007</name>
    <dbReference type="NCBI Taxonomy" id="1920490"/>
    <lineage>
        <taxon>Bacteria</taxon>
        <taxon>Bacillati</taxon>
        <taxon>Cyanobacteriota</taxon>
        <taxon>Cyanophyceae</taxon>
        <taxon>Leptolyngbyales</taxon>
        <taxon>Leptolyngbyaceae</taxon>
        <taxon>Phormidesmis</taxon>
    </lineage>
</organism>
<proteinExistence type="predicted"/>
<name>A0A2T1DDJ2_9CYAN</name>
<evidence type="ECO:0000256" key="1">
    <source>
        <dbReference type="SAM" id="MobiDB-lite"/>
    </source>
</evidence>
<gene>
    <name evidence="2" type="ORF">C7B65_14645</name>
</gene>